<evidence type="ECO:0000313" key="4">
    <source>
        <dbReference type="EMBL" id="CAE7040227.1"/>
    </source>
</evidence>
<evidence type="ECO:0000256" key="2">
    <source>
        <dbReference type="SAM" id="SignalP"/>
    </source>
</evidence>
<keyword evidence="1 2" id="KW-0732">Signal</keyword>
<dbReference type="Proteomes" id="UP000604046">
    <property type="component" value="Unassembled WGS sequence"/>
</dbReference>
<dbReference type="Pfam" id="PF13205">
    <property type="entry name" value="Big_5"/>
    <property type="match status" value="2"/>
</dbReference>
<proteinExistence type="predicted"/>
<feature type="chain" id="PRO_5032768463" description="SbsA Ig-like domain-containing protein" evidence="2">
    <location>
        <begin position="25"/>
        <end position="469"/>
    </location>
</feature>
<evidence type="ECO:0000259" key="3">
    <source>
        <dbReference type="Pfam" id="PF13205"/>
    </source>
</evidence>
<feature type="domain" description="SbsA Ig-like" evidence="3">
    <location>
        <begin position="296"/>
        <end position="361"/>
    </location>
</feature>
<dbReference type="EMBL" id="CAJNDS010000295">
    <property type="protein sequence ID" value="CAE7040227.1"/>
    <property type="molecule type" value="Genomic_DNA"/>
</dbReference>
<feature type="signal peptide" evidence="2">
    <location>
        <begin position="1"/>
        <end position="24"/>
    </location>
</feature>
<name>A0A812ILY5_9DINO</name>
<evidence type="ECO:0000313" key="5">
    <source>
        <dbReference type="Proteomes" id="UP000604046"/>
    </source>
</evidence>
<sequence length="469" mass="50277">MAPGARRCTAWLRILALWLGVANGDVQQQFLKTQTVSLTHLQDVSWPDGSDVQDSQAWTNNNQNVRTNSIVEIEFAENIQASFGYITIQPAISGIGASSASATTISVPSTDVVISGQSLFLNDPSSAGGRQIVFAEETVYTVSFDAGLIQNLAATDTNAAFSIQFTTGDFTSPTLLTMSPADNSPNVAVTTTIVFTFSEDVLANPDVSGTAPTWGIQDPYQRQTPFSVAPKCSDAQITVSGASATITIDTVAFPILPCSQYQVVFAAKCFTDTSVNLNYAAALPSSSFYDWWTSCITSYSPTVGTYGVPINTDIVLTFSEQILRGTGNIVFTPLGEASQNYDVTDASRVLIDSSQLQVTIVGNVASDYLCLSLGFSGASLPVLDCNDHYRIFTSSRRSLGWGVVHAEPTQQPGRRHRSRGADMQKCKGKPVDITIGAGHARSYFRAFPEEFAQACLPAWTQLRALAASL</sequence>
<evidence type="ECO:0000256" key="1">
    <source>
        <dbReference type="ARBA" id="ARBA00022729"/>
    </source>
</evidence>
<protein>
    <recommendedName>
        <fullName evidence="3">SbsA Ig-like domain-containing protein</fullName>
    </recommendedName>
</protein>
<gene>
    <name evidence="4" type="ORF">SNAT2548_LOCUS4767</name>
</gene>
<keyword evidence="5" id="KW-1185">Reference proteome</keyword>
<reference evidence="4" key="1">
    <citation type="submission" date="2021-02" db="EMBL/GenBank/DDBJ databases">
        <authorList>
            <person name="Dougan E. K."/>
            <person name="Rhodes N."/>
            <person name="Thang M."/>
            <person name="Chan C."/>
        </authorList>
    </citation>
    <scope>NUCLEOTIDE SEQUENCE</scope>
</reference>
<comment type="caution">
    <text evidence="4">The sequence shown here is derived from an EMBL/GenBank/DDBJ whole genome shotgun (WGS) entry which is preliminary data.</text>
</comment>
<dbReference type="OrthoDB" id="428367at2759"/>
<feature type="domain" description="SbsA Ig-like" evidence="3">
    <location>
        <begin position="171"/>
        <end position="280"/>
    </location>
</feature>
<dbReference type="InterPro" id="IPR032812">
    <property type="entry name" value="SbsA_Ig"/>
</dbReference>
<dbReference type="AlphaFoldDB" id="A0A812ILY5"/>
<organism evidence="4 5">
    <name type="scientific">Symbiodinium natans</name>
    <dbReference type="NCBI Taxonomy" id="878477"/>
    <lineage>
        <taxon>Eukaryota</taxon>
        <taxon>Sar</taxon>
        <taxon>Alveolata</taxon>
        <taxon>Dinophyceae</taxon>
        <taxon>Suessiales</taxon>
        <taxon>Symbiodiniaceae</taxon>
        <taxon>Symbiodinium</taxon>
    </lineage>
</organism>
<accession>A0A812ILY5</accession>